<evidence type="ECO:0000313" key="3">
    <source>
        <dbReference type="Proteomes" id="UP000092607"/>
    </source>
</evidence>
<gene>
    <name evidence="2" type="ORF">A9309_11625</name>
</gene>
<dbReference type="OrthoDB" id="9868020at2"/>
<dbReference type="AlphaFoldDB" id="A0A1B8PVB8"/>
<keyword evidence="1" id="KW-0472">Membrane</keyword>
<feature type="transmembrane region" description="Helical" evidence="1">
    <location>
        <begin position="20"/>
        <end position="39"/>
    </location>
</feature>
<organism evidence="2 3">
    <name type="scientific">Moraxella lacunata</name>
    <dbReference type="NCBI Taxonomy" id="477"/>
    <lineage>
        <taxon>Bacteria</taxon>
        <taxon>Pseudomonadati</taxon>
        <taxon>Pseudomonadota</taxon>
        <taxon>Gammaproteobacteria</taxon>
        <taxon>Moraxellales</taxon>
        <taxon>Moraxellaceae</taxon>
        <taxon>Moraxella</taxon>
    </lineage>
</organism>
<keyword evidence="1" id="KW-1133">Transmembrane helix</keyword>
<name>A0A1B8PVB8_MORLA</name>
<dbReference type="EMBL" id="LZMS01000114">
    <property type="protein sequence ID" value="OBX59326.1"/>
    <property type="molecule type" value="Genomic_DNA"/>
</dbReference>
<dbReference type="Proteomes" id="UP000092607">
    <property type="component" value="Unassembled WGS sequence"/>
</dbReference>
<comment type="caution">
    <text evidence="2">The sequence shown here is derived from an EMBL/GenBank/DDBJ whole genome shotgun (WGS) entry which is preliminary data.</text>
</comment>
<keyword evidence="1" id="KW-0812">Transmembrane</keyword>
<dbReference type="RefSeq" id="WP_065256937.1">
    <property type="nucleotide sequence ID" value="NZ_LZDR01000117.1"/>
</dbReference>
<evidence type="ECO:0000256" key="1">
    <source>
        <dbReference type="SAM" id="Phobius"/>
    </source>
</evidence>
<protein>
    <submittedName>
        <fullName evidence="2">Uncharacterized protein</fullName>
    </submittedName>
</protein>
<sequence length="141" mass="16418">MSKEPEYGSTEHLVQSFKEQIIFIVVMALFFSAVYYFYLKPNETKKLQSASKDECGHLIEFYSSPDSDDPRNRNIDYFSIKNKQGEDLHFVRSRRSDLGAKNAKQGDLVCLTYSTEYYEDFGKKVRDKKIPYLIKINSVGE</sequence>
<proteinExistence type="predicted"/>
<evidence type="ECO:0000313" key="2">
    <source>
        <dbReference type="EMBL" id="OBX59326.1"/>
    </source>
</evidence>
<accession>A0A1B8PVB8</accession>
<reference evidence="2 3" key="1">
    <citation type="submission" date="2016-06" db="EMBL/GenBank/DDBJ databases">
        <title>Draft genome of Moraxella lacunata CCUG 57757A.</title>
        <authorList>
            <person name="Salva-Serra F."/>
            <person name="Engstrom-Jakobsson H."/>
            <person name="Thorell K."/>
            <person name="Gonzales-Siles L."/>
            <person name="Karlsson R."/>
            <person name="Boulund F."/>
            <person name="Engstrand L."/>
            <person name="Kristiansson E."/>
            <person name="Moore E."/>
        </authorList>
    </citation>
    <scope>NUCLEOTIDE SEQUENCE [LARGE SCALE GENOMIC DNA]</scope>
    <source>
        <strain evidence="2 3">CCUG 57757A</strain>
    </source>
</reference>